<organism evidence="3 4">
    <name type="scientific">Petrolisthes cinctipes</name>
    <name type="common">Flat porcelain crab</name>
    <dbReference type="NCBI Taxonomy" id="88211"/>
    <lineage>
        <taxon>Eukaryota</taxon>
        <taxon>Metazoa</taxon>
        <taxon>Ecdysozoa</taxon>
        <taxon>Arthropoda</taxon>
        <taxon>Crustacea</taxon>
        <taxon>Multicrustacea</taxon>
        <taxon>Malacostraca</taxon>
        <taxon>Eumalacostraca</taxon>
        <taxon>Eucarida</taxon>
        <taxon>Decapoda</taxon>
        <taxon>Pleocyemata</taxon>
        <taxon>Anomura</taxon>
        <taxon>Galatheoidea</taxon>
        <taxon>Porcellanidae</taxon>
        <taxon>Petrolisthes</taxon>
    </lineage>
</organism>
<proteinExistence type="predicted"/>
<dbReference type="SUPFAM" id="SSF57850">
    <property type="entry name" value="RING/U-box"/>
    <property type="match status" value="1"/>
</dbReference>
<evidence type="ECO:0000313" key="4">
    <source>
        <dbReference type="Proteomes" id="UP001286313"/>
    </source>
</evidence>
<dbReference type="GO" id="GO:0004842">
    <property type="term" value="F:ubiquitin-protein transferase activity"/>
    <property type="evidence" value="ECO:0007669"/>
    <property type="project" value="InterPro"/>
</dbReference>
<dbReference type="InterPro" id="IPR003613">
    <property type="entry name" value="Ubox_domain"/>
</dbReference>
<dbReference type="AlphaFoldDB" id="A0AAE1FNA1"/>
<comment type="caution">
    <text evidence="3">The sequence shown here is derived from an EMBL/GenBank/DDBJ whole genome shotgun (WGS) entry which is preliminary data.</text>
</comment>
<sequence length="193" mass="21804">MFTTNLCAQEFLQCIKLAWKTIMAIRMRTSTNVKFSKMCLADDALLCLARLDVKVTETVGRRDQHLKDDRDSHIIIQATASGSSTEERSQPRNGQDKMVSLQLSIPTASPNTRFVDGVTQSMMESPVLLQTSQVTVDETTLVYLLLQKSPRCPFTRATFDQHSFCRLPELQQEIHNWKTDASTTSSTSQHHNP</sequence>
<accession>A0AAE1FNA1</accession>
<dbReference type="GO" id="GO:0016567">
    <property type="term" value="P:protein ubiquitination"/>
    <property type="evidence" value="ECO:0007669"/>
    <property type="project" value="InterPro"/>
</dbReference>
<evidence type="ECO:0000259" key="2">
    <source>
        <dbReference type="Pfam" id="PF04564"/>
    </source>
</evidence>
<keyword evidence="4" id="KW-1185">Reference proteome</keyword>
<gene>
    <name evidence="3" type="ORF">Pcinc_017936</name>
</gene>
<evidence type="ECO:0000313" key="3">
    <source>
        <dbReference type="EMBL" id="KAK3877347.1"/>
    </source>
</evidence>
<evidence type="ECO:0000256" key="1">
    <source>
        <dbReference type="SAM" id="MobiDB-lite"/>
    </source>
</evidence>
<protein>
    <recommendedName>
        <fullName evidence="2">U-box domain-containing protein</fullName>
    </recommendedName>
</protein>
<dbReference type="Proteomes" id="UP001286313">
    <property type="component" value="Unassembled WGS sequence"/>
</dbReference>
<dbReference type="InterPro" id="IPR013083">
    <property type="entry name" value="Znf_RING/FYVE/PHD"/>
</dbReference>
<name>A0AAE1FNA1_PETCI</name>
<dbReference type="Gene3D" id="3.30.40.10">
    <property type="entry name" value="Zinc/RING finger domain, C3HC4 (zinc finger)"/>
    <property type="match status" value="1"/>
</dbReference>
<reference evidence="3" key="1">
    <citation type="submission" date="2023-10" db="EMBL/GenBank/DDBJ databases">
        <title>Genome assemblies of two species of porcelain crab, Petrolisthes cinctipes and Petrolisthes manimaculis (Anomura: Porcellanidae).</title>
        <authorList>
            <person name="Angst P."/>
        </authorList>
    </citation>
    <scope>NUCLEOTIDE SEQUENCE</scope>
    <source>
        <strain evidence="3">PB745_01</strain>
        <tissue evidence="3">Gill</tissue>
    </source>
</reference>
<feature type="domain" description="U-box" evidence="2">
    <location>
        <begin position="114"/>
        <end position="179"/>
    </location>
</feature>
<feature type="region of interest" description="Disordered" evidence="1">
    <location>
        <begin position="77"/>
        <end position="98"/>
    </location>
</feature>
<dbReference type="Pfam" id="PF04564">
    <property type="entry name" value="U-box"/>
    <property type="match status" value="1"/>
</dbReference>
<dbReference type="EMBL" id="JAWQEG010001690">
    <property type="protein sequence ID" value="KAK3877347.1"/>
    <property type="molecule type" value="Genomic_DNA"/>
</dbReference>